<dbReference type="Pfam" id="PF05199">
    <property type="entry name" value="GMC_oxred_C"/>
    <property type="match status" value="1"/>
</dbReference>
<feature type="binding site" evidence="9">
    <location>
        <position position="241"/>
    </location>
    <ligand>
        <name>FAD</name>
        <dbReference type="ChEBI" id="CHEBI:57692"/>
    </ligand>
</feature>
<feature type="binding site" evidence="9">
    <location>
        <begin position="537"/>
        <end position="538"/>
    </location>
    <ligand>
        <name>FAD</name>
        <dbReference type="ChEBI" id="CHEBI:57692"/>
    </ligand>
</feature>
<evidence type="ECO:0000313" key="14">
    <source>
        <dbReference type="Proteomes" id="UP000027265"/>
    </source>
</evidence>
<keyword evidence="4" id="KW-0732">Signal</keyword>
<evidence type="ECO:0000256" key="2">
    <source>
        <dbReference type="ARBA" id="ARBA00010790"/>
    </source>
</evidence>
<dbReference type="STRING" id="933084.A0A067PBP4"/>
<evidence type="ECO:0000256" key="1">
    <source>
        <dbReference type="ARBA" id="ARBA00001974"/>
    </source>
</evidence>
<feature type="domain" description="Glucose-methanol-choline oxidoreductase N-terminal" evidence="12">
    <location>
        <begin position="282"/>
        <end position="296"/>
    </location>
</feature>
<dbReference type="EMBL" id="KL197740">
    <property type="protein sequence ID" value="KDQ52343.1"/>
    <property type="molecule type" value="Genomic_DNA"/>
</dbReference>
<dbReference type="InterPro" id="IPR000172">
    <property type="entry name" value="GMC_OxRdtase_N"/>
</dbReference>
<dbReference type="SUPFAM" id="SSF54373">
    <property type="entry name" value="FAD-linked reductases, C-terminal domain"/>
    <property type="match status" value="1"/>
</dbReference>
<dbReference type="InterPro" id="IPR012132">
    <property type="entry name" value="GMC_OxRdtase"/>
</dbReference>
<dbReference type="PANTHER" id="PTHR11552">
    <property type="entry name" value="GLUCOSE-METHANOL-CHOLINE GMC OXIDOREDUCTASE"/>
    <property type="match status" value="1"/>
</dbReference>
<dbReference type="SUPFAM" id="SSF51905">
    <property type="entry name" value="FAD/NAD(P)-binding domain"/>
    <property type="match status" value="1"/>
</dbReference>
<keyword evidence="14" id="KW-1185">Reference proteome</keyword>
<protein>
    <submittedName>
        <fullName evidence="13">GMC oxidoreductase</fullName>
    </submittedName>
</protein>
<feature type="active site" description="Proton donor" evidence="8">
    <location>
        <position position="538"/>
    </location>
</feature>
<evidence type="ECO:0000256" key="10">
    <source>
        <dbReference type="RuleBase" id="RU003968"/>
    </source>
</evidence>
<dbReference type="InterPro" id="IPR036188">
    <property type="entry name" value="FAD/NAD-bd_sf"/>
</dbReference>
<gene>
    <name evidence="13" type="ORF">JAAARDRAFT_40236</name>
</gene>
<evidence type="ECO:0000256" key="8">
    <source>
        <dbReference type="PIRSR" id="PIRSR000137-1"/>
    </source>
</evidence>
<dbReference type="InterPro" id="IPR007867">
    <property type="entry name" value="GMC_OxRtase_C"/>
</dbReference>
<dbReference type="InParanoid" id="A0A067PBP4"/>
<feature type="domain" description="Glucose-methanol-choline oxidoreductase N-terminal" evidence="11">
    <location>
        <begin position="90"/>
        <end position="113"/>
    </location>
</feature>
<proteinExistence type="inferred from homology"/>
<dbReference type="GO" id="GO:0016614">
    <property type="term" value="F:oxidoreductase activity, acting on CH-OH group of donors"/>
    <property type="evidence" value="ECO:0007669"/>
    <property type="project" value="InterPro"/>
</dbReference>
<dbReference type="Gene3D" id="3.50.50.60">
    <property type="entry name" value="FAD/NAD(P)-binding domain"/>
    <property type="match status" value="1"/>
</dbReference>
<dbReference type="PANTHER" id="PTHR11552:SF201">
    <property type="entry name" value="GLUCOSE-METHANOL-CHOLINE OXIDOREDUCTASE N-TERMINAL DOMAIN-CONTAINING PROTEIN"/>
    <property type="match status" value="1"/>
</dbReference>
<evidence type="ECO:0000256" key="9">
    <source>
        <dbReference type="PIRSR" id="PIRSR000137-2"/>
    </source>
</evidence>
<keyword evidence="5 9" id="KW-0274">FAD</keyword>
<comment type="cofactor">
    <cofactor evidence="1 9">
        <name>FAD</name>
        <dbReference type="ChEBI" id="CHEBI:57692"/>
    </cofactor>
</comment>
<evidence type="ECO:0000256" key="6">
    <source>
        <dbReference type="ARBA" id="ARBA00023002"/>
    </source>
</evidence>
<dbReference type="PROSITE" id="PS00624">
    <property type="entry name" value="GMC_OXRED_2"/>
    <property type="match status" value="1"/>
</dbReference>
<evidence type="ECO:0000313" key="13">
    <source>
        <dbReference type="EMBL" id="KDQ52343.1"/>
    </source>
</evidence>
<dbReference type="GO" id="GO:0050660">
    <property type="term" value="F:flavin adenine dinucleotide binding"/>
    <property type="evidence" value="ECO:0007669"/>
    <property type="project" value="InterPro"/>
</dbReference>
<keyword evidence="6" id="KW-0560">Oxidoreductase</keyword>
<dbReference type="AlphaFoldDB" id="A0A067PBP4"/>
<organism evidence="13 14">
    <name type="scientific">Jaapia argillacea MUCL 33604</name>
    <dbReference type="NCBI Taxonomy" id="933084"/>
    <lineage>
        <taxon>Eukaryota</taxon>
        <taxon>Fungi</taxon>
        <taxon>Dikarya</taxon>
        <taxon>Basidiomycota</taxon>
        <taxon>Agaricomycotina</taxon>
        <taxon>Agaricomycetes</taxon>
        <taxon>Agaricomycetidae</taxon>
        <taxon>Jaapiales</taxon>
        <taxon>Jaapiaceae</taxon>
        <taxon>Jaapia</taxon>
    </lineage>
</organism>
<comment type="similarity">
    <text evidence="2 10">Belongs to the GMC oxidoreductase family.</text>
</comment>
<dbReference type="Proteomes" id="UP000027265">
    <property type="component" value="Unassembled WGS sequence"/>
</dbReference>
<keyword evidence="7" id="KW-0325">Glycoprotein</keyword>
<dbReference type="HOGENOM" id="CLU_002865_6_0_1"/>
<evidence type="ECO:0000256" key="5">
    <source>
        <dbReference type="ARBA" id="ARBA00022827"/>
    </source>
</evidence>
<evidence type="ECO:0000256" key="4">
    <source>
        <dbReference type="ARBA" id="ARBA00022729"/>
    </source>
</evidence>
<dbReference type="PIRSF" id="PIRSF000137">
    <property type="entry name" value="Alcohol_oxidase"/>
    <property type="match status" value="1"/>
</dbReference>
<evidence type="ECO:0000259" key="12">
    <source>
        <dbReference type="PROSITE" id="PS00624"/>
    </source>
</evidence>
<evidence type="ECO:0000256" key="3">
    <source>
        <dbReference type="ARBA" id="ARBA00022630"/>
    </source>
</evidence>
<name>A0A067PBP4_9AGAM</name>
<dbReference type="OrthoDB" id="269227at2759"/>
<accession>A0A067PBP4</accession>
<evidence type="ECO:0000259" key="11">
    <source>
        <dbReference type="PROSITE" id="PS00623"/>
    </source>
</evidence>
<dbReference type="PROSITE" id="PS00623">
    <property type="entry name" value="GMC_OXRED_1"/>
    <property type="match status" value="1"/>
</dbReference>
<dbReference type="Gene3D" id="3.30.560.10">
    <property type="entry name" value="Glucose Oxidase, domain 3"/>
    <property type="match status" value="1"/>
</dbReference>
<feature type="active site" description="Proton acceptor" evidence="8">
    <location>
        <position position="581"/>
    </location>
</feature>
<keyword evidence="3 10" id="KW-0285">Flavoprotein</keyword>
<reference evidence="14" key="1">
    <citation type="journal article" date="2014" name="Proc. Natl. Acad. Sci. U.S.A.">
        <title>Extensive sampling of basidiomycete genomes demonstrates inadequacy of the white-rot/brown-rot paradigm for wood decay fungi.</title>
        <authorList>
            <person name="Riley R."/>
            <person name="Salamov A.A."/>
            <person name="Brown D.W."/>
            <person name="Nagy L.G."/>
            <person name="Floudas D."/>
            <person name="Held B.W."/>
            <person name="Levasseur A."/>
            <person name="Lombard V."/>
            <person name="Morin E."/>
            <person name="Otillar R."/>
            <person name="Lindquist E.A."/>
            <person name="Sun H."/>
            <person name="LaButti K.M."/>
            <person name="Schmutz J."/>
            <person name="Jabbour D."/>
            <person name="Luo H."/>
            <person name="Baker S.E."/>
            <person name="Pisabarro A.G."/>
            <person name="Walton J.D."/>
            <person name="Blanchette R.A."/>
            <person name="Henrissat B."/>
            <person name="Martin F."/>
            <person name="Cullen D."/>
            <person name="Hibbett D.S."/>
            <person name="Grigoriev I.V."/>
        </authorList>
    </citation>
    <scope>NUCLEOTIDE SEQUENCE [LARGE SCALE GENOMIC DNA]</scope>
    <source>
        <strain evidence="14">MUCL 33604</strain>
    </source>
</reference>
<dbReference type="Pfam" id="PF00732">
    <property type="entry name" value="GMC_oxred_N"/>
    <property type="match status" value="1"/>
</dbReference>
<evidence type="ECO:0000256" key="7">
    <source>
        <dbReference type="ARBA" id="ARBA00023180"/>
    </source>
</evidence>
<sequence length="601" mass="66488">MAAIEEIVDKTFDYVICGGGTAGLTLASRLSQDPSLTVLVLEAGLPNIDDPKIVLPAQFGATFGDPKFDWWFKTVPQKHSKDKEYFWSRGKGLGGSSCMNFYAWSKPPKGDVDAIEKLGNPGWNWDDYAMYTKRSETFHPPTPTQSTLYPHTFEPTNRGTSGPIQTTIPHLVHTIDELFQETMVNRGLKTVRDPYGGDITGTWIASANLDPKTWTRSYATTAYYLPYKDRPNFKVLTEAVVARVLFADAPAGVELTATGVEFIHGGKMFVVNASKEVILSAGTIKSPQILELSGIGTKSVLDKIGVKQKVELPVGENVQDHTFLGVSFELDAKTGHETYDLMRDPGYVAEQLKLHKELKGMYRLGITSFAYFPLSLANPSATPTLIASVERGITQAKRNPNLPPGLAEQWDIQLETLKDDTLPDLEIIAFPGFFTTVSRPEEGKRYVTVLMVLNHPFSRGSVHAKSNDPLDQPAIDPNYFENDFDLENLVQHVKFIKSMADTEPWKSGIVREVDPGPECTTDQQIREFIYDTHGTCWHTIGSCSMLPREKNGVVDPNLKVYGTTNLRVVDISIVPIHIAAHTHATAYVIGEKAADIILGKV</sequence>